<keyword evidence="6" id="KW-0808">Transferase</keyword>
<keyword evidence="9" id="KW-0812">Transmembrane</keyword>
<evidence type="ECO:0000256" key="3">
    <source>
        <dbReference type="ARBA" id="ARBA00012438"/>
    </source>
</evidence>
<evidence type="ECO:0000256" key="6">
    <source>
        <dbReference type="ARBA" id="ARBA00022679"/>
    </source>
</evidence>
<dbReference type="Pfam" id="PF02518">
    <property type="entry name" value="HATPase_c"/>
    <property type="match status" value="1"/>
</dbReference>
<dbReference type="Gene3D" id="2.60.40.2380">
    <property type="match status" value="1"/>
</dbReference>
<dbReference type="PROSITE" id="PS50109">
    <property type="entry name" value="HIS_KIN"/>
    <property type="match status" value="1"/>
</dbReference>
<feature type="transmembrane region" description="Helical" evidence="9">
    <location>
        <begin position="317"/>
        <end position="338"/>
    </location>
</feature>
<dbReference type="InterPro" id="IPR050980">
    <property type="entry name" value="2C_sensor_his_kinase"/>
</dbReference>
<evidence type="ECO:0000256" key="9">
    <source>
        <dbReference type="SAM" id="Phobius"/>
    </source>
</evidence>
<dbReference type="InterPro" id="IPR036097">
    <property type="entry name" value="HisK_dim/P_sf"/>
</dbReference>
<dbReference type="Pfam" id="PF07696">
    <property type="entry name" value="7TMR-DISMED2"/>
    <property type="match status" value="1"/>
</dbReference>
<evidence type="ECO:0000313" key="12">
    <source>
        <dbReference type="EMBL" id="AWB35181.1"/>
    </source>
</evidence>
<feature type="transmembrane region" description="Helical" evidence="9">
    <location>
        <begin position="260"/>
        <end position="282"/>
    </location>
</feature>
<evidence type="ECO:0000256" key="1">
    <source>
        <dbReference type="ARBA" id="ARBA00000085"/>
    </source>
</evidence>
<keyword evidence="10" id="KW-0732">Signal</keyword>
<keyword evidence="7" id="KW-0418">Kinase</keyword>
<dbReference type="CDD" id="cd00082">
    <property type="entry name" value="HisKA"/>
    <property type="match status" value="1"/>
</dbReference>
<dbReference type="InterPro" id="IPR003594">
    <property type="entry name" value="HATPase_dom"/>
</dbReference>
<keyword evidence="9" id="KW-1133">Transmembrane helix</keyword>
<name>A0A2R4XN29_9BURK</name>
<dbReference type="PANTHER" id="PTHR44936:SF9">
    <property type="entry name" value="SENSOR PROTEIN CREC"/>
    <property type="match status" value="1"/>
</dbReference>
<evidence type="ECO:0000259" key="11">
    <source>
        <dbReference type="PROSITE" id="PS50109"/>
    </source>
</evidence>
<keyword evidence="13" id="KW-1185">Reference proteome</keyword>
<dbReference type="InterPro" id="IPR011622">
    <property type="entry name" value="7TMR_DISM_rcpt_extracell_dom2"/>
</dbReference>
<evidence type="ECO:0000256" key="10">
    <source>
        <dbReference type="SAM" id="SignalP"/>
    </source>
</evidence>
<dbReference type="SMART" id="SM00387">
    <property type="entry name" value="HATPase_c"/>
    <property type="match status" value="1"/>
</dbReference>
<evidence type="ECO:0000256" key="8">
    <source>
        <dbReference type="ARBA" id="ARBA00023012"/>
    </source>
</evidence>
<evidence type="ECO:0000256" key="5">
    <source>
        <dbReference type="ARBA" id="ARBA00022553"/>
    </source>
</evidence>
<dbReference type="Gene3D" id="3.30.565.10">
    <property type="entry name" value="Histidine kinase-like ATPase, C-terminal domain"/>
    <property type="match status" value="1"/>
</dbReference>
<gene>
    <name evidence="12" type="ORF">DBV39_17185</name>
</gene>
<accession>A0A2R4XN29</accession>
<dbReference type="InterPro" id="IPR005467">
    <property type="entry name" value="His_kinase_dom"/>
</dbReference>
<dbReference type="EMBL" id="CP028901">
    <property type="protein sequence ID" value="AWB35181.1"/>
    <property type="molecule type" value="Genomic_DNA"/>
</dbReference>
<dbReference type="KEGG" id="boz:DBV39_17185"/>
<feature type="domain" description="Histidine kinase" evidence="11">
    <location>
        <begin position="458"/>
        <end position="665"/>
    </location>
</feature>
<dbReference type="AlphaFoldDB" id="A0A2R4XN29"/>
<reference evidence="12 13" key="1">
    <citation type="submission" date="2018-04" db="EMBL/GenBank/DDBJ databases">
        <title>Bordetella sp. HZ20 isolated from seawater.</title>
        <authorList>
            <person name="Sun C."/>
        </authorList>
    </citation>
    <scope>NUCLEOTIDE SEQUENCE [LARGE SCALE GENOMIC DNA]</scope>
    <source>
        <strain evidence="12 13">HZ20</strain>
    </source>
</reference>
<feature type="chain" id="PRO_5015362088" description="histidine kinase" evidence="10">
    <location>
        <begin position="43"/>
        <end position="666"/>
    </location>
</feature>
<dbReference type="InterPro" id="IPR036890">
    <property type="entry name" value="HATPase_C_sf"/>
</dbReference>
<dbReference type="PANTHER" id="PTHR44936">
    <property type="entry name" value="SENSOR PROTEIN CREC"/>
    <property type="match status" value="1"/>
</dbReference>
<dbReference type="GO" id="GO:0000155">
    <property type="term" value="F:phosphorelay sensor kinase activity"/>
    <property type="evidence" value="ECO:0007669"/>
    <property type="project" value="InterPro"/>
</dbReference>
<keyword evidence="5" id="KW-0597">Phosphoprotein</keyword>
<feature type="signal peptide" evidence="10">
    <location>
        <begin position="1"/>
        <end position="42"/>
    </location>
</feature>
<feature type="transmembrane region" description="Helical" evidence="9">
    <location>
        <begin position="398"/>
        <end position="419"/>
    </location>
</feature>
<dbReference type="SUPFAM" id="SSF47384">
    <property type="entry name" value="Homodimeric domain of signal transducing histidine kinase"/>
    <property type="match status" value="1"/>
</dbReference>
<keyword evidence="4" id="KW-1003">Cell membrane</keyword>
<dbReference type="EC" id="2.7.13.3" evidence="3"/>
<evidence type="ECO:0000256" key="7">
    <source>
        <dbReference type="ARBA" id="ARBA00022777"/>
    </source>
</evidence>
<evidence type="ECO:0000256" key="4">
    <source>
        <dbReference type="ARBA" id="ARBA00022475"/>
    </source>
</evidence>
<dbReference type="Proteomes" id="UP000244571">
    <property type="component" value="Chromosome"/>
</dbReference>
<feature type="transmembrane region" description="Helical" evidence="9">
    <location>
        <begin position="294"/>
        <end position="311"/>
    </location>
</feature>
<feature type="transmembrane region" description="Helical" evidence="9">
    <location>
        <begin position="371"/>
        <end position="392"/>
    </location>
</feature>
<feature type="transmembrane region" description="Helical" evidence="9">
    <location>
        <begin position="197"/>
        <end position="218"/>
    </location>
</feature>
<comment type="subcellular location">
    <subcellularLocation>
        <location evidence="2">Cell membrane</location>
        <topology evidence="2">Multi-pass membrane protein</topology>
    </subcellularLocation>
</comment>
<comment type="catalytic activity">
    <reaction evidence="1">
        <text>ATP + protein L-histidine = ADP + protein N-phospho-L-histidine.</text>
        <dbReference type="EC" id="2.7.13.3"/>
    </reaction>
</comment>
<dbReference type="InterPro" id="IPR003661">
    <property type="entry name" value="HisK_dim/P_dom"/>
</dbReference>
<sequence>MVLSRVSGVQRCLRGAQSMRQVPGFCLAVALGWLLSMSAAMAVAQSPASYSDFLRASAYWYDASSEAGLAQARQSTYHAYTGVLSLGYRPGTTWVRLTVAGVGANADQKDLMVRIRPAYVNELTLFDPALDWNPQSTGDAVSDPAFLLRPTSPGFSIPNTPDDRDIYLRLRSTSAHLLDVQVLSPQVFMEVIGAQTFWHGLFFGVVGLILLWSALEWFAKRDALIGRFLLKHLAVTLYCVGYLGYLVFLLPAGLSPDQVFSYSIFVLVLIGLWFHVGVLTDYGLKGWPIRVCQVFYLVPVVSIVLGMLDLMQAGLRAATLTTLVVPCIVFACVLLLPAPMRDSQQGRLYAAQAGSRASVEQFGPLSKQTLVIYYGIILLLLGLGATQVLGFYQGNELILHAFLFHSVISSVLLMTMLLLRARDIEQRQIRATQVAARVQGELLAERLAREEQARMIEMIGHEIKTPLSVLQLSVEEWVREPSERRLADRSIEEIRAVVERSIEGLSETLGAVAFEPVDLVQVVREHLSRDADSVFLLCHLPVAASVLGAPLLIERIVSNLVENALKYGDPDQPVTITVRESTHQRFSRSQTGFELLVSNAVGIAGKPDPANVFRKYYRAESARHLSGTGLGLYLVETFAHLQHGAIEYRPGQTHVEFALWLPASTS</sequence>
<protein>
    <recommendedName>
        <fullName evidence="3">histidine kinase</fullName>
        <ecNumber evidence="3">2.7.13.3</ecNumber>
    </recommendedName>
</protein>
<evidence type="ECO:0000256" key="2">
    <source>
        <dbReference type="ARBA" id="ARBA00004651"/>
    </source>
</evidence>
<evidence type="ECO:0000313" key="13">
    <source>
        <dbReference type="Proteomes" id="UP000244571"/>
    </source>
</evidence>
<proteinExistence type="predicted"/>
<feature type="transmembrane region" description="Helical" evidence="9">
    <location>
        <begin position="230"/>
        <end position="254"/>
    </location>
</feature>
<organism evidence="12 13">
    <name type="scientific">Orrella marina</name>
    <dbReference type="NCBI Taxonomy" id="2163011"/>
    <lineage>
        <taxon>Bacteria</taxon>
        <taxon>Pseudomonadati</taxon>
        <taxon>Pseudomonadota</taxon>
        <taxon>Betaproteobacteria</taxon>
        <taxon>Burkholderiales</taxon>
        <taxon>Alcaligenaceae</taxon>
        <taxon>Orrella</taxon>
    </lineage>
</organism>
<keyword evidence="8" id="KW-0902">Two-component regulatory system</keyword>
<dbReference type="GO" id="GO:0005886">
    <property type="term" value="C:plasma membrane"/>
    <property type="evidence" value="ECO:0007669"/>
    <property type="project" value="UniProtKB-SubCell"/>
</dbReference>
<keyword evidence="9" id="KW-0472">Membrane</keyword>
<dbReference type="SUPFAM" id="SSF55874">
    <property type="entry name" value="ATPase domain of HSP90 chaperone/DNA topoisomerase II/histidine kinase"/>
    <property type="match status" value="1"/>
</dbReference>